<dbReference type="EMBL" id="JAPDDT010000002">
    <property type="protein sequence ID" value="MCW1922386.1"/>
    <property type="molecule type" value="Genomic_DNA"/>
</dbReference>
<name>A0ABT3GG04_9BACT</name>
<dbReference type="Proteomes" id="UP001320876">
    <property type="component" value="Unassembled WGS sequence"/>
</dbReference>
<accession>A0ABT3GG04</accession>
<comment type="caution">
    <text evidence="1">The sequence shown here is derived from an EMBL/GenBank/DDBJ whole genome shotgun (WGS) entry which is preliminary data.</text>
</comment>
<proteinExistence type="predicted"/>
<keyword evidence="2" id="KW-1185">Reference proteome</keyword>
<reference evidence="1 2" key="1">
    <citation type="submission" date="2022-10" db="EMBL/GenBank/DDBJ databases">
        <title>Luteolibacter arcticus strain CCTCC AB 2014275, whole genome shotgun sequencing project.</title>
        <authorList>
            <person name="Zhao G."/>
            <person name="Shen L."/>
        </authorList>
    </citation>
    <scope>NUCLEOTIDE SEQUENCE [LARGE SCALE GENOMIC DNA]</scope>
    <source>
        <strain evidence="1 2">CCTCC AB 2014275</strain>
    </source>
</reference>
<evidence type="ECO:0000313" key="1">
    <source>
        <dbReference type="EMBL" id="MCW1922386.1"/>
    </source>
</evidence>
<protein>
    <submittedName>
        <fullName evidence="1">Uncharacterized protein</fullName>
    </submittedName>
</protein>
<organism evidence="1 2">
    <name type="scientific">Luteolibacter arcticus</name>
    <dbReference type="NCBI Taxonomy" id="1581411"/>
    <lineage>
        <taxon>Bacteria</taxon>
        <taxon>Pseudomonadati</taxon>
        <taxon>Verrucomicrobiota</taxon>
        <taxon>Verrucomicrobiia</taxon>
        <taxon>Verrucomicrobiales</taxon>
        <taxon>Verrucomicrobiaceae</taxon>
        <taxon>Luteolibacter</taxon>
    </lineage>
</organism>
<gene>
    <name evidence="1" type="ORF">OKA05_07460</name>
</gene>
<evidence type="ECO:0000313" key="2">
    <source>
        <dbReference type="Proteomes" id="UP001320876"/>
    </source>
</evidence>
<sequence>MSAGDLMRDPYFAGILMEIEGLIHDRDRETVAGEGFAPKDSFVKSALRKAELAIGGKPPAKKPKGRDEEWIAALAAELVALSRQIQATDVPASHVGICFKAAQQSLDTRREMAGHPRGYLDYLAEFIPEARGLI</sequence>